<sequence>MLSLEEQTTEEIDAEFAEFLSHKTHSDTQDSVKPLGSNGSPVFPHSLPPLTETPKAHPGCCLTLSLPLLTFLMSQLPPFPFMTLSIGSGTGLLEALLLSHSLSPSSPSSSSSSSRRLNIQTVEVAEKENQHMPPELHHTVPGTWALVEEARRASGWMFVYPKLTSLVERYLNEFVREEKGAIVKTILWIGPAMDWEDFEGMFRTLKGWKTEVWNAKDVGGRAWEVVAITSKTETR</sequence>
<dbReference type="OrthoDB" id="2151982at2759"/>
<dbReference type="AlphaFoldDB" id="A0A9P4JPC9"/>
<keyword evidence="3" id="KW-1185">Reference proteome</keyword>
<name>A0A9P4JPC9_9PLEO</name>
<dbReference type="EMBL" id="ML993925">
    <property type="protein sequence ID" value="KAF2202770.1"/>
    <property type="molecule type" value="Genomic_DNA"/>
</dbReference>
<evidence type="ECO:0000313" key="3">
    <source>
        <dbReference type="Proteomes" id="UP000799536"/>
    </source>
</evidence>
<accession>A0A9P4JPC9</accession>
<dbReference type="Proteomes" id="UP000799536">
    <property type="component" value="Unassembled WGS sequence"/>
</dbReference>
<organism evidence="2 3">
    <name type="scientific">Delitschia confertaspora ATCC 74209</name>
    <dbReference type="NCBI Taxonomy" id="1513339"/>
    <lineage>
        <taxon>Eukaryota</taxon>
        <taxon>Fungi</taxon>
        <taxon>Dikarya</taxon>
        <taxon>Ascomycota</taxon>
        <taxon>Pezizomycotina</taxon>
        <taxon>Dothideomycetes</taxon>
        <taxon>Pleosporomycetidae</taxon>
        <taxon>Pleosporales</taxon>
        <taxon>Delitschiaceae</taxon>
        <taxon>Delitschia</taxon>
    </lineage>
</organism>
<evidence type="ECO:0000256" key="1">
    <source>
        <dbReference type="SAM" id="MobiDB-lite"/>
    </source>
</evidence>
<proteinExistence type="predicted"/>
<comment type="caution">
    <text evidence="2">The sequence shown here is derived from an EMBL/GenBank/DDBJ whole genome shotgun (WGS) entry which is preliminary data.</text>
</comment>
<reference evidence="2" key="1">
    <citation type="journal article" date="2020" name="Stud. Mycol.">
        <title>101 Dothideomycetes genomes: a test case for predicting lifestyles and emergence of pathogens.</title>
        <authorList>
            <person name="Haridas S."/>
            <person name="Albert R."/>
            <person name="Binder M."/>
            <person name="Bloem J."/>
            <person name="Labutti K."/>
            <person name="Salamov A."/>
            <person name="Andreopoulos B."/>
            <person name="Baker S."/>
            <person name="Barry K."/>
            <person name="Bills G."/>
            <person name="Bluhm B."/>
            <person name="Cannon C."/>
            <person name="Castanera R."/>
            <person name="Culley D."/>
            <person name="Daum C."/>
            <person name="Ezra D."/>
            <person name="Gonzalez J."/>
            <person name="Henrissat B."/>
            <person name="Kuo A."/>
            <person name="Liang C."/>
            <person name="Lipzen A."/>
            <person name="Lutzoni F."/>
            <person name="Magnuson J."/>
            <person name="Mondo S."/>
            <person name="Nolan M."/>
            <person name="Ohm R."/>
            <person name="Pangilinan J."/>
            <person name="Park H.-J."/>
            <person name="Ramirez L."/>
            <person name="Alfaro M."/>
            <person name="Sun H."/>
            <person name="Tritt A."/>
            <person name="Yoshinaga Y."/>
            <person name="Zwiers L.-H."/>
            <person name="Turgeon B."/>
            <person name="Goodwin S."/>
            <person name="Spatafora J."/>
            <person name="Crous P."/>
            <person name="Grigoriev I."/>
        </authorList>
    </citation>
    <scope>NUCLEOTIDE SEQUENCE</scope>
    <source>
        <strain evidence="2">ATCC 74209</strain>
    </source>
</reference>
<gene>
    <name evidence="2" type="ORF">GQ43DRAFT_391476</name>
</gene>
<feature type="region of interest" description="Disordered" evidence="1">
    <location>
        <begin position="27"/>
        <end position="50"/>
    </location>
</feature>
<evidence type="ECO:0000313" key="2">
    <source>
        <dbReference type="EMBL" id="KAF2202770.1"/>
    </source>
</evidence>
<protein>
    <submittedName>
        <fullName evidence="2">Uncharacterized protein</fullName>
    </submittedName>
</protein>